<dbReference type="Pfam" id="PF05368">
    <property type="entry name" value="NmrA"/>
    <property type="match status" value="2"/>
</dbReference>
<organism evidence="2 3">
    <name type="scientific">Zostera marina</name>
    <name type="common">Eelgrass</name>
    <dbReference type="NCBI Taxonomy" id="29655"/>
    <lineage>
        <taxon>Eukaryota</taxon>
        <taxon>Viridiplantae</taxon>
        <taxon>Streptophyta</taxon>
        <taxon>Embryophyta</taxon>
        <taxon>Tracheophyta</taxon>
        <taxon>Spermatophyta</taxon>
        <taxon>Magnoliopsida</taxon>
        <taxon>Liliopsida</taxon>
        <taxon>Zosteraceae</taxon>
        <taxon>Zostera</taxon>
    </lineage>
</organism>
<comment type="caution">
    <text evidence="2">The sequence shown here is derived from an EMBL/GenBank/DDBJ whole genome shotgun (WGS) entry which is preliminary data.</text>
</comment>
<dbReference type="Gene3D" id="3.90.25.10">
    <property type="entry name" value="UDP-galactose 4-epimerase, domain 1"/>
    <property type="match status" value="1"/>
</dbReference>
<dbReference type="OMA" id="ICHRRRE"/>
<keyword evidence="3" id="KW-1185">Reference proteome</keyword>
<dbReference type="EMBL" id="LFYR01001785">
    <property type="protein sequence ID" value="KMZ59418.1"/>
    <property type="molecule type" value="Genomic_DNA"/>
</dbReference>
<accession>A0A0K9NS43</accession>
<protein>
    <submittedName>
        <fullName evidence="2">Putative pinoresinol-lariciresinol reductase 3</fullName>
    </submittedName>
</protein>
<dbReference type="PANTHER" id="PTHR43349:SF34">
    <property type="entry name" value="PINORESINOL-LARICIRESINOL REDUCTASE 3-RELATED"/>
    <property type="match status" value="1"/>
</dbReference>
<dbReference type="InterPro" id="IPR036291">
    <property type="entry name" value="NAD(P)-bd_dom_sf"/>
</dbReference>
<dbReference type="InterPro" id="IPR050608">
    <property type="entry name" value="NmrA-type/Isoflavone_red_sf"/>
</dbReference>
<dbReference type="InterPro" id="IPR008030">
    <property type="entry name" value="NmrA-like"/>
</dbReference>
<dbReference type="PANTHER" id="PTHR43349">
    <property type="entry name" value="PINORESINOL REDUCTASE-RELATED"/>
    <property type="match status" value="1"/>
</dbReference>
<feature type="domain" description="NmrA-like" evidence="1">
    <location>
        <begin position="2"/>
        <end position="61"/>
    </location>
</feature>
<evidence type="ECO:0000259" key="1">
    <source>
        <dbReference type="Pfam" id="PF05368"/>
    </source>
</evidence>
<dbReference type="AlphaFoldDB" id="A0A0K9NS43"/>
<reference evidence="3" key="1">
    <citation type="journal article" date="2016" name="Nature">
        <title>The genome of the seagrass Zostera marina reveals angiosperm adaptation to the sea.</title>
        <authorList>
            <person name="Olsen J.L."/>
            <person name="Rouze P."/>
            <person name="Verhelst B."/>
            <person name="Lin Y.-C."/>
            <person name="Bayer T."/>
            <person name="Collen J."/>
            <person name="Dattolo E."/>
            <person name="De Paoli E."/>
            <person name="Dittami S."/>
            <person name="Maumus F."/>
            <person name="Michel G."/>
            <person name="Kersting A."/>
            <person name="Lauritano C."/>
            <person name="Lohaus R."/>
            <person name="Toepel M."/>
            <person name="Tonon T."/>
            <person name="Vanneste K."/>
            <person name="Amirebrahimi M."/>
            <person name="Brakel J."/>
            <person name="Bostroem C."/>
            <person name="Chovatia M."/>
            <person name="Grimwood J."/>
            <person name="Jenkins J.W."/>
            <person name="Jueterbock A."/>
            <person name="Mraz A."/>
            <person name="Stam W.T."/>
            <person name="Tice H."/>
            <person name="Bornberg-Bauer E."/>
            <person name="Green P.J."/>
            <person name="Pearson G.A."/>
            <person name="Procaccini G."/>
            <person name="Duarte C.M."/>
            <person name="Schmutz J."/>
            <person name="Reusch T.B.H."/>
            <person name="Van de Peer Y."/>
        </authorList>
    </citation>
    <scope>NUCLEOTIDE SEQUENCE [LARGE SCALE GENOMIC DNA]</scope>
    <source>
        <strain evidence="3">cv. Finnish</strain>
    </source>
</reference>
<dbReference type="OrthoDB" id="419598at2759"/>
<sequence length="193" mass="22525">MRFIPAEFGVDSDKVQVIGMDYEFYEKKIEIRRFIENLDIPHITYVAIFSQEFYFRTLYSKTPSRYLVMGTLKVYLSKIVSLNKTVDDPRSLNKTLHLRPNGNLCSMNDIANMWEIRIGKKLDKEYVSEDQLLKSIQEIPYPKNMELIFIYSTFIKGDHIYFPIDSSSGLEGTQAYPSVKLTTVHEFINTLPL</sequence>
<dbReference type="Proteomes" id="UP000036987">
    <property type="component" value="Unassembled WGS sequence"/>
</dbReference>
<evidence type="ECO:0000313" key="3">
    <source>
        <dbReference type="Proteomes" id="UP000036987"/>
    </source>
</evidence>
<proteinExistence type="predicted"/>
<feature type="domain" description="NmrA-like" evidence="1">
    <location>
        <begin position="84"/>
        <end position="188"/>
    </location>
</feature>
<evidence type="ECO:0000313" key="2">
    <source>
        <dbReference type="EMBL" id="KMZ59418.1"/>
    </source>
</evidence>
<name>A0A0K9NS43_ZOSMR</name>
<dbReference type="SUPFAM" id="SSF51735">
    <property type="entry name" value="NAD(P)-binding Rossmann-fold domains"/>
    <property type="match status" value="1"/>
</dbReference>
<gene>
    <name evidence="2" type="ORF">ZOSMA_68G00040</name>
</gene>